<feature type="region of interest" description="Disordered" evidence="1">
    <location>
        <begin position="44"/>
        <end position="69"/>
    </location>
</feature>
<accession>A0A151PD16</accession>
<evidence type="ECO:0000313" key="2">
    <source>
        <dbReference type="EMBL" id="KYO46997.1"/>
    </source>
</evidence>
<evidence type="ECO:0000256" key="1">
    <source>
        <dbReference type="SAM" id="MobiDB-lite"/>
    </source>
</evidence>
<feature type="compositionally biased region" description="Basic residues" evidence="1">
    <location>
        <begin position="49"/>
        <end position="62"/>
    </location>
</feature>
<proteinExistence type="predicted"/>
<name>A0A151PD16_ALLMI</name>
<sequence>MLRQKRNPLRLCAYGPSEHHAAAEEQLILKHAKADNAAAATELGTQGMKQKRKEGRHEHRRAQCPSDRR</sequence>
<gene>
    <name evidence="2" type="ORF">Y1Q_0014545</name>
</gene>
<organism evidence="2 3">
    <name type="scientific">Alligator mississippiensis</name>
    <name type="common">American alligator</name>
    <dbReference type="NCBI Taxonomy" id="8496"/>
    <lineage>
        <taxon>Eukaryota</taxon>
        <taxon>Metazoa</taxon>
        <taxon>Chordata</taxon>
        <taxon>Craniata</taxon>
        <taxon>Vertebrata</taxon>
        <taxon>Euteleostomi</taxon>
        <taxon>Archelosauria</taxon>
        <taxon>Archosauria</taxon>
        <taxon>Crocodylia</taxon>
        <taxon>Alligatoridae</taxon>
        <taxon>Alligatorinae</taxon>
        <taxon>Alligator</taxon>
    </lineage>
</organism>
<evidence type="ECO:0000313" key="3">
    <source>
        <dbReference type="Proteomes" id="UP000050525"/>
    </source>
</evidence>
<reference evidence="2 3" key="1">
    <citation type="journal article" date="2012" name="Genome Biol.">
        <title>Sequencing three crocodilian genomes to illuminate the evolution of archosaurs and amniotes.</title>
        <authorList>
            <person name="St John J.A."/>
            <person name="Braun E.L."/>
            <person name="Isberg S.R."/>
            <person name="Miles L.G."/>
            <person name="Chong A.Y."/>
            <person name="Gongora J."/>
            <person name="Dalzell P."/>
            <person name="Moran C."/>
            <person name="Bed'hom B."/>
            <person name="Abzhanov A."/>
            <person name="Burgess S.C."/>
            <person name="Cooksey A.M."/>
            <person name="Castoe T.A."/>
            <person name="Crawford N.G."/>
            <person name="Densmore L.D."/>
            <person name="Drew J.C."/>
            <person name="Edwards S.V."/>
            <person name="Faircloth B.C."/>
            <person name="Fujita M.K."/>
            <person name="Greenwold M.J."/>
            <person name="Hoffmann F.G."/>
            <person name="Howard J.M."/>
            <person name="Iguchi T."/>
            <person name="Janes D.E."/>
            <person name="Khan S.Y."/>
            <person name="Kohno S."/>
            <person name="de Koning A.J."/>
            <person name="Lance S.L."/>
            <person name="McCarthy F.M."/>
            <person name="McCormack J.E."/>
            <person name="Merchant M.E."/>
            <person name="Peterson D.G."/>
            <person name="Pollock D.D."/>
            <person name="Pourmand N."/>
            <person name="Raney B.J."/>
            <person name="Roessler K.A."/>
            <person name="Sanford J.R."/>
            <person name="Sawyer R.H."/>
            <person name="Schmidt C.J."/>
            <person name="Triplett E.W."/>
            <person name="Tuberville T.D."/>
            <person name="Venegas-Anaya M."/>
            <person name="Howard J.T."/>
            <person name="Jarvis E.D."/>
            <person name="Guillette L.J.Jr."/>
            <person name="Glenn T.C."/>
            <person name="Green R.E."/>
            <person name="Ray D.A."/>
        </authorList>
    </citation>
    <scope>NUCLEOTIDE SEQUENCE [LARGE SCALE GENOMIC DNA]</scope>
    <source>
        <strain evidence="2">KSC_2009_1</strain>
    </source>
</reference>
<dbReference type="Proteomes" id="UP000050525">
    <property type="component" value="Unassembled WGS sequence"/>
</dbReference>
<protein>
    <submittedName>
        <fullName evidence="2">Uncharacterized protein</fullName>
    </submittedName>
</protein>
<dbReference type="EMBL" id="AKHW03000487">
    <property type="protein sequence ID" value="KYO46997.1"/>
    <property type="molecule type" value="Genomic_DNA"/>
</dbReference>
<dbReference type="AlphaFoldDB" id="A0A151PD16"/>
<comment type="caution">
    <text evidence="2">The sequence shown here is derived from an EMBL/GenBank/DDBJ whole genome shotgun (WGS) entry which is preliminary data.</text>
</comment>
<keyword evidence="3" id="KW-1185">Reference proteome</keyword>